<dbReference type="Pfam" id="PF07715">
    <property type="entry name" value="Plug"/>
    <property type="match status" value="1"/>
</dbReference>
<gene>
    <name evidence="13" type="ORF">HDF14_002935</name>
</gene>
<evidence type="ECO:0000313" key="14">
    <source>
        <dbReference type="Proteomes" id="UP000535182"/>
    </source>
</evidence>
<feature type="domain" description="TonB-dependent receptor plug" evidence="12">
    <location>
        <begin position="124"/>
        <end position="227"/>
    </location>
</feature>
<keyword evidence="2" id="KW-0813">Transport</keyword>
<keyword evidence="8 13" id="KW-0675">Receptor</keyword>
<organism evidence="13 14">
    <name type="scientific">Tunturiibacter gelidiferens</name>
    <dbReference type="NCBI Taxonomy" id="3069689"/>
    <lineage>
        <taxon>Bacteria</taxon>
        <taxon>Pseudomonadati</taxon>
        <taxon>Acidobacteriota</taxon>
        <taxon>Terriglobia</taxon>
        <taxon>Terriglobales</taxon>
        <taxon>Acidobacteriaceae</taxon>
        <taxon>Tunturiibacter</taxon>
    </lineage>
</organism>
<dbReference type="SUPFAM" id="SSF56935">
    <property type="entry name" value="Porins"/>
    <property type="match status" value="1"/>
</dbReference>
<dbReference type="Gene3D" id="2.170.130.10">
    <property type="entry name" value="TonB-dependent receptor, plug domain"/>
    <property type="match status" value="1"/>
</dbReference>
<feature type="domain" description="TonB-dependent receptor-like beta-barrel" evidence="11">
    <location>
        <begin position="322"/>
        <end position="778"/>
    </location>
</feature>
<name>A0A9X0U612_9BACT</name>
<keyword evidence="4" id="KW-0812">Transmembrane</keyword>
<dbReference type="Proteomes" id="UP000535182">
    <property type="component" value="Unassembled WGS sequence"/>
</dbReference>
<dbReference type="InterPro" id="IPR039426">
    <property type="entry name" value="TonB-dep_rcpt-like"/>
</dbReference>
<dbReference type="Gene3D" id="2.40.170.20">
    <property type="entry name" value="TonB-dependent receptor, beta-barrel domain"/>
    <property type="match status" value="1"/>
</dbReference>
<dbReference type="Pfam" id="PF13620">
    <property type="entry name" value="CarboxypepD_reg"/>
    <property type="match status" value="1"/>
</dbReference>
<keyword evidence="6 10" id="KW-0798">TonB box</keyword>
<dbReference type="InterPro" id="IPR008969">
    <property type="entry name" value="CarboxyPept-like_regulatory"/>
</dbReference>
<dbReference type="RefSeq" id="WP_183977698.1">
    <property type="nucleotide sequence ID" value="NZ_JACHEB010000006.1"/>
</dbReference>
<keyword evidence="3" id="KW-1134">Transmembrane beta strand</keyword>
<evidence type="ECO:0000259" key="11">
    <source>
        <dbReference type="Pfam" id="PF00593"/>
    </source>
</evidence>
<evidence type="ECO:0000256" key="10">
    <source>
        <dbReference type="RuleBase" id="RU003357"/>
    </source>
</evidence>
<dbReference type="InterPro" id="IPR036942">
    <property type="entry name" value="Beta-barrel_TonB_sf"/>
</dbReference>
<dbReference type="Pfam" id="PF00593">
    <property type="entry name" value="TonB_dep_Rec_b-barrel"/>
    <property type="match status" value="1"/>
</dbReference>
<accession>A0A9X0U612</accession>
<dbReference type="EMBL" id="JACHEB010000006">
    <property type="protein sequence ID" value="MBB5329317.1"/>
    <property type="molecule type" value="Genomic_DNA"/>
</dbReference>
<protein>
    <submittedName>
        <fullName evidence="13">Iron complex outermembrane receptor protein</fullName>
    </submittedName>
</protein>
<dbReference type="InterPro" id="IPR000531">
    <property type="entry name" value="Beta-barrel_TonB"/>
</dbReference>
<dbReference type="InterPro" id="IPR037066">
    <property type="entry name" value="Plug_dom_sf"/>
</dbReference>
<dbReference type="GO" id="GO:0009279">
    <property type="term" value="C:cell outer membrane"/>
    <property type="evidence" value="ECO:0007669"/>
    <property type="project" value="UniProtKB-SubCell"/>
</dbReference>
<evidence type="ECO:0000256" key="8">
    <source>
        <dbReference type="ARBA" id="ARBA00023170"/>
    </source>
</evidence>
<evidence type="ECO:0000256" key="9">
    <source>
        <dbReference type="ARBA" id="ARBA00023237"/>
    </source>
</evidence>
<evidence type="ECO:0000259" key="12">
    <source>
        <dbReference type="Pfam" id="PF07715"/>
    </source>
</evidence>
<dbReference type="InterPro" id="IPR012910">
    <property type="entry name" value="Plug_dom"/>
</dbReference>
<sequence>MYAQQQDSSASISGTVIDSKGALVRDAVVIVKNQTTGAVTQANADNAGHFAMIGIPSGRYTLIVNAKGFASTTQEDVQASAHPAEISITLAIGSLAQSVEVQANNSIASQHALSQGSLDAETVQSNISAEFIRNFTPATTDFSELINIAPGTISYNPNGVGLGQGTMYFRGFLDGDYNITWDGIPFNDSNNPTHHSWSFFPGPWIGGVNFDRSPGTASTIGQATFGGSINLLSPEVSSEQSIQSQVSYGSFNTLLVDGQYSTGMLGPHKNIGFTLDVHHITSDGFQTLNYLQRNAGDIKIFYKLSDRTTITGYSGVVRLFGNAPNVSAYRAQINVYGWNYLMQNNDPTSAFYQAYNRNTVPTDFEYVGIRSSLNHGWQVDVKPYTYSYNNAQYYANDNPNDTTGLAIGPNGTSGWITEANCSIAVNDANGTRAPCAIDKLNSYRKYGETSTVSQSSKYGVFRAGLWYEWATSNRFQIPSDPLTRQDQSVPNFHENYWTNSYNPYAEFQWHATQKLTVTVGDKYAIYTLDFKQFADNGKVVGNLNGAPFTTSSGSSGVNLPSASANFRLASNWSVYGQYGKGDEIPPTSVFDVTGGGKEVPKIPTPQLTSTYQFGTVVKLNRVTLDADYFHVKFQNNYIPFQVANPNNPGFDLNEYFLGPDSFTQGFEAEANASLGYGFNVYANGTVGKANYTGTGVPSGLNVADTPAYTQGLGLTYQAHGMDLGLIEKRVGGYYNDNGAFHNQAYVAPYNNVNLFLNYTIRKESFFDGSKISFSINNLFNSENITDIFPFNSPTPVGTSAYLATTAVSQLDELNLTSGRSFVVSFKLGMFPGRHN</sequence>
<proteinExistence type="inferred from homology"/>
<comment type="similarity">
    <text evidence="10">Belongs to the TonB-dependent receptor family.</text>
</comment>
<evidence type="ECO:0000313" key="13">
    <source>
        <dbReference type="EMBL" id="MBB5329317.1"/>
    </source>
</evidence>
<keyword evidence="9" id="KW-0998">Cell outer membrane</keyword>
<evidence type="ECO:0000256" key="7">
    <source>
        <dbReference type="ARBA" id="ARBA00023136"/>
    </source>
</evidence>
<dbReference type="AlphaFoldDB" id="A0A9X0U612"/>
<evidence type="ECO:0000256" key="1">
    <source>
        <dbReference type="ARBA" id="ARBA00004571"/>
    </source>
</evidence>
<keyword evidence="14" id="KW-1185">Reference proteome</keyword>
<dbReference type="GO" id="GO:0015344">
    <property type="term" value="F:siderophore uptake transmembrane transporter activity"/>
    <property type="evidence" value="ECO:0007669"/>
    <property type="project" value="TreeGrafter"/>
</dbReference>
<evidence type="ECO:0000256" key="4">
    <source>
        <dbReference type="ARBA" id="ARBA00022692"/>
    </source>
</evidence>
<dbReference type="PANTHER" id="PTHR30069">
    <property type="entry name" value="TONB-DEPENDENT OUTER MEMBRANE RECEPTOR"/>
    <property type="match status" value="1"/>
</dbReference>
<evidence type="ECO:0000256" key="3">
    <source>
        <dbReference type="ARBA" id="ARBA00022452"/>
    </source>
</evidence>
<evidence type="ECO:0000256" key="5">
    <source>
        <dbReference type="ARBA" id="ARBA00022729"/>
    </source>
</evidence>
<dbReference type="GO" id="GO:0044718">
    <property type="term" value="P:siderophore transmembrane transport"/>
    <property type="evidence" value="ECO:0007669"/>
    <property type="project" value="TreeGrafter"/>
</dbReference>
<keyword evidence="7 10" id="KW-0472">Membrane</keyword>
<dbReference type="Gene3D" id="2.60.40.1120">
    <property type="entry name" value="Carboxypeptidase-like, regulatory domain"/>
    <property type="match status" value="1"/>
</dbReference>
<dbReference type="SUPFAM" id="SSF49464">
    <property type="entry name" value="Carboxypeptidase regulatory domain-like"/>
    <property type="match status" value="1"/>
</dbReference>
<evidence type="ECO:0000256" key="6">
    <source>
        <dbReference type="ARBA" id="ARBA00023077"/>
    </source>
</evidence>
<comment type="caution">
    <text evidence="13">The sequence shown here is derived from an EMBL/GenBank/DDBJ whole genome shotgun (WGS) entry which is preliminary data.</text>
</comment>
<comment type="subcellular location">
    <subcellularLocation>
        <location evidence="1">Cell outer membrane</location>
        <topology evidence="1">Multi-pass membrane protein</topology>
    </subcellularLocation>
</comment>
<reference evidence="13 14" key="1">
    <citation type="submission" date="2020-08" db="EMBL/GenBank/DDBJ databases">
        <title>Genomic Encyclopedia of Type Strains, Phase IV (KMG-V): Genome sequencing to study the core and pangenomes of soil and plant-associated prokaryotes.</title>
        <authorList>
            <person name="Whitman W."/>
        </authorList>
    </citation>
    <scope>NUCLEOTIDE SEQUENCE [LARGE SCALE GENOMIC DNA]</scope>
    <source>
        <strain evidence="13 14">X5P2</strain>
    </source>
</reference>
<dbReference type="PANTHER" id="PTHR30069:SF29">
    <property type="entry name" value="HEMOGLOBIN AND HEMOGLOBIN-HAPTOGLOBIN-BINDING PROTEIN 1-RELATED"/>
    <property type="match status" value="1"/>
</dbReference>
<evidence type="ECO:0000256" key="2">
    <source>
        <dbReference type="ARBA" id="ARBA00022448"/>
    </source>
</evidence>
<keyword evidence="5" id="KW-0732">Signal</keyword>